<evidence type="ECO:0000256" key="3">
    <source>
        <dbReference type="ARBA" id="ARBA00022741"/>
    </source>
</evidence>
<dbReference type="Pfam" id="PF13307">
    <property type="entry name" value="Helicase_C_2"/>
    <property type="match status" value="1"/>
</dbReference>
<dbReference type="GO" id="GO:0046872">
    <property type="term" value="F:metal ion binding"/>
    <property type="evidence" value="ECO:0007669"/>
    <property type="project" value="UniProtKB-KW"/>
</dbReference>
<dbReference type="InterPro" id="IPR014013">
    <property type="entry name" value="Helic_SF1/SF2_ATP-bd_DinG/Rad3"/>
</dbReference>
<dbReference type="PANTHER" id="PTHR11472">
    <property type="entry name" value="DNA REPAIR DEAD HELICASE RAD3/XP-D SUBFAMILY MEMBER"/>
    <property type="match status" value="1"/>
</dbReference>
<dbReference type="InterPro" id="IPR027417">
    <property type="entry name" value="P-loop_NTPase"/>
</dbReference>
<dbReference type="RefSeq" id="WP_192030550.1">
    <property type="nucleotide sequence ID" value="NZ_JACYTR010000041.1"/>
</dbReference>
<evidence type="ECO:0000256" key="8">
    <source>
        <dbReference type="ARBA" id="ARBA00023014"/>
    </source>
</evidence>
<dbReference type="SMART" id="SM00487">
    <property type="entry name" value="DEXDc"/>
    <property type="match status" value="1"/>
</dbReference>
<dbReference type="SMART" id="SM00491">
    <property type="entry name" value="HELICc2"/>
    <property type="match status" value="1"/>
</dbReference>
<dbReference type="Pfam" id="PF06733">
    <property type="entry name" value="DEAD_2"/>
    <property type="match status" value="1"/>
</dbReference>
<keyword evidence="4" id="KW-0378">Hydrolase</keyword>
<proteinExistence type="inferred from homology"/>
<evidence type="ECO:0000256" key="4">
    <source>
        <dbReference type="ARBA" id="ARBA00022801"/>
    </source>
</evidence>
<dbReference type="InterPro" id="IPR006555">
    <property type="entry name" value="ATP-dep_Helicase_C"/>
</dbReference>
<keyword evidence="6" id="KW-0067">ATP-binding</keyword>
<dbReference type="GO" id="GO:0006281">
    <property type="term" value="P:DNA repair"/>
    <property type="evidence" value="ECO:0007669"/>
    <property type="project" value="TreeGrafter"/>
</dbReference>
<dbReference type="GO" id="GO:0003677">
    <property type="term" value="F:DNA binding"/>
    <property type="evidence" value="ECO:0007669"/>
    <property type="project" value="UniProtKB-KW"/>
</dbReference>
<dbReference type="SUPFAM" id="SSF52540">
    <property type="entry name" value="P-loop containing nucleoside triphosphate hydrolases"/>
    <property type="match status" value="1"/>
</dbReference>
<protein>
    <recommendedName>
        <fullName evidence="12">DNA 5'-3' helicase</fullName>
        <ecNumber evidence="12">5.6.2.3</ecNumber>
    </recommendedName>
</protein>
<keyword evidence="5 15" id="KW-0347">Helicase</keyword>
<dbReference type="Proteomes" id="UP000613768">
    <property type="component" value="Unassembled WGS sequence"/>
</dbReference>
<dbReference type="PROSITE" id="PS51193">
    <property type="entry name" value="HELICASE_ATP_BIND_2"/>
    <property type="match status" value="1"/>
</dbReference>
<dbReference type="InterPro" id="IPR010614">
    <property type="entry name" value="RAD3-like_helicase_DEAD"/>
</dbReference>
<evidence type="ECO:0000256" key="5">
    <source>
        <dbReference type="ARBA" id="ARBA00022806"/>
    </source>
</evidence>
<evidence type="ECO:0000256" key="2">
    <source>
        <dbReference type="ARBA" id="ARBA00022723"/>
    </source>
</evidence>
<reference evidence="15 16" key="1">
    <citation type="submission" date="2020-09" db="EMBL/GenBank/DDBJ databases">
        <title>Pseudoxanthomonas sp. CAU 1598 isolated from sand of Yaerae Beach.</title>
        <authorList>
            <person name="Kim W."/>
        </authorList>
    </citation>
    <scope>NUCLEOTIDE SEQUENCE [LARGE SCALE GENOMIC DNA]</scope>
    <source>
        <strain evidence="15 16">CAU 1598</strain>
    </source>
</reference>
<evidence type="ECO:0000256" key="10">
    <source>
        <dbReference type="ARBA" id="ARBA00023235"/>
    </source>
</evidence>
<comment type="caution">
    <text evidence="15">The sequence shown here is derived from an EMBL/GenBank/DDBJ whole genome shotgun (WGS) entry which is preliminary data.</text>
</comment>
<name>A0AAW3ZMD8_9GAMM</name>
<keyword evidence="7" id="KW-0408">Iron</keyword>
<dbReference type="AlphaFoldDB" id="A0AAW3ZMD8"/>
<dbReference type="GO" id="GO:0043139">
    <property type="term" value="F:5'-3' DNA helicase activity"/>
    <property type="evidence" value="ECO:0007669"/>
    <property type="project" value="UniProtKB-EC"/>
</dbReference>
<evidence type="ECO:0000256" key="11">
    <source>
        <dbReference type="ARBA" id="ARBA00038058"/>
    </source>
</evidence>
<dbReference type="InterPro" id="IPR014001">
    <property type="entry name" value="Helicase_ATP-bd"/>
</dbReference>
<dbReference type="FunFam" id="3.40.50.300:FF:000466">
    <property type="entry name" value="ATP-dependent DNA helicase"/>
    <property type="match status" value="1"/>
</dbReference>
<organism evidence="15 16">
    <name type="scientific">Pseudomarimonas arenosa</name>
    <dbReference type="NCBI Taxonomy" id="2774145"/>
    <lineage>
        <taxon>Bacteria</taxon>
        <taxon>Pseudomonadati</taxon>
        <taxon>Pseudomonadota</taxon>
        <taxon>Gammaproteobacteria</taxon>
        <taxon>Lysobacterales</taxon>
        <taxon>Lysobacteraceae</taxon>
        <taxon>Pseudomarimonas</taxon>
    </lineage>
</organism>
<keyword evidence="8" id="KW-0411">Iron-sulfur</keyword>
<feature type="domain" description="Helicase ATP-binding" evidence="14">
    <location>
        <begin position="16"/>
        <end position="299"/>
    </location>
</feature>
<dbReference type="GO" id="GO:0005524">
    <property type="term" value="F:ATP binding"/>
    <property type="evidence" value="ECO:0007669"/>
    <property type="project" value="UniProtKB-KW"/>
</dbReference>
<evidence type="ECO:0000256" key="6">
    <source>
        <dbReference type="ARBA" id="ARBA00022840"/>
    </source>
</evidence>
<dbReference type="PANTHER" id="PTHR11472:SF34">
    <property type="entry name" value="REGULATOR OF TELOMERE ELONGATION HELICASE 1"/>
    <property type="match status" value="1"/>
</dbReference>
<keyword evidence="2" id="KW-0479">Metal-binding</keyword>
<dbReference type="InterPro" id="IPR045028">
    <property type="entry name" value="DinG/Rad3-like"/>
</dbReference>
<evidence type="ECO:0000259" key="14">
    <source>
        <dbReference type="PROSITE" id="PS51193"/>
    </source>
</evidence>
<evidence type="ECO:0000256" key="7">
    <source>
        <dbReference type="ARBA" id="ARBA00023004"/>
    </source>
</evidence>
<dbReference type="EC" id="5.6.2.3" evidence="12"/>
<keyword evidence="3" id="KW-0547">Nucleotide-binding</keyword>
<keyword evidence="16" id="KW-1185">Reference proteome</keyword>
<dbReference type="InterPro" id="IPR011545">
    <property type="entry name" value="DEAD/DEAH_box_helicase_dom"/>
</dbReference>
<evidence type="ECO:0000256" key="1">
    <source>
        <dbReference type="ARBA" id="ARBA00001966"/>
    </source>
</evidence>
<dbReference type="Gene3D" id="3.40.50.300">
    <property type="entry name" value="P-loop containing nucleotide triphosphate hydrolases"/>
    <property type="match status" value="2"/>
</dbReference>
<sequence length="649" mass="70633">MKLASASLAALSEDGALAGAIPGFAPRQAQQGLAEAIAQAIADRECLVAEAGTGTGKTYAYLVPALLSGLRVIVSTGTKALQDQLYDRDLPRVRDALGLPIKTALLKGRANYACWFRLERAKKEGQFSSREIASQLVDVHSWAGRSARGDIAELDSIPEDSPIWPQVTSTTDNCLGAECDYYDDCFVVKARRAAQEADLVVVNHHLLLADMALRQEGFGEILPGAHVFVLDEAHQLPELASQFFSLSLSARQLLDLGRDALSECSQVTGALAEIQRPVKDLEQAIRELRLSMDPLPARAAMARLTENEAVMRDLDKLADALAALGEAVASQSERSTGFKALDERVEDLQQRLRELKQPRPEGQVQWYELTARGFTFSQTPLDVAGPLRAFREKTGAAWIFTSATVAVNGKFHHFAYQLGLDEPRTSLQPSPFDFQAQALAYLPKGLGEPAGAEFGPRLLAAIEPVLQASKGRAFLLFTSHRALREAAERLAGSSPFPLFVQGTTPRTRLLQEFRASGNGVLLGAASFWEGVDVAGEALSVVVIDKLPFAAPDDPVLEARLEAIRHRGGNPFRDWQLPSAVIALKQGAGRLIRTPQDRGVLVLCDTRLVTKPYGRLFIDSLPPFRRTRDLSEVLNFFASGPDHSDEEEAA</sequence>
<evidence type="ECO:0000313" key="16">
    <source>
        <dbReference type="Proteomes" id="UP000613768"/>
    </source>
</evidence>
<comment type="similarity">
    <text evidence="11">Belongs to the helicase family. DinG subfamily.</text>
</comment>
<keyword evidence="10" id="KW-0413">Isomerase</keyword>
<evidence type="ECO:0000256" key="13">
    <source>
        <dbReference type="ARBA" id="ARBA00048954"/>
    </source>
</evidence>
<gene>
    <name evidence="15" type="ORF">IFO71_15405</name>
</gene>
<evidence type="ECO:0000313" key="15">
    <source>
        <dbReference type="EMBL" id="MBD8527128.1"/>
    </source>
</evidence>
<dbReference type="EMBL" id="JACYTR010000041">
    <property type="protein sequence ID" value="MBD8527128.1"/>
    <property type="molecule type" value="Genomic_DNA"/>
</dbReference>
<dbReference type="GO" id="GO:0051536">
    <property type="term" value="F:iron-sulfur cluster binding"/>
    <property type="evidence" value="ECO:0007669"/>
    <property type="project" value="UniProtKB-KW"/>
</dbReference>
<evidence type="ECO:0000256" key="9">
    <source>
        <dbReference type="ARBA" id="ARBA00023125"/>
    </source>
</evidence>
<keyword evidence="9" id="KW-0238">DNA-binding</keyword>
<dbReference type="GO" id="GO:0016818">
    <property type="term" value="F:hydrolase activity, acting on acid anhydrides, in phosphorus-containing anhydrides"/>
    <property type="evidence" value="ECO:0007669"/>
    <property type="project" value="InterPro"/>
</dbReference>
<accession>A0AAW3ZMD8</accession>
<comment type="cofactor">
    <cofactor evidence="1">
        <name>[4Fe-4S] cluster</name>
        <dbReference type="ChEBI" id="CHEBI:49883"/>
    </cofactor>
</comment>
<comment type="catalytic activity">
    <reaction evidence="13">
        <text>ATP + H2O = ADP + phosphate + H(+)</text>
        <dbReference type="Rhea" id="RHEA:13065"/>
        <dbReference type="ChEBI" id="CHEBI:15377"/>
        <dbReference type="ChEBI" id="CHEBI:15378"/>
        <dbReference type="ChEBI" id="CHEBI:30616"/>
        <dbReference type="ChEBI" id="CHEBI:43474"/>
        <dbReference type="ChEBI" id="CHEBI:456216"/>
        <dbReference type="EC" id="5.6.2.3"/>
    </reaction>
</comment>
<dbReference type="Pfam" id="PF00270">
    <property type="entry name" value="DEAD"/>
    <property type="match status" value="1"/>
</dbReference>
<evidence type="ECO:0000256" key="12">
    <source>
        <dbReference type="ARBA" id="ARBA00044969"/>
    </source>
</evidence>